<feature type="domain" description="Lipid/polyisoprenoid-binding YceI-like" evidence="1">
    <location>
        <begin position="53"/>
        <end position="226"/>
    </location>
</feature>
<dbReference type="InterPro" id="IPR007372">
    <property type="entry name" value="Lipid/polyisoprenoid-bd_YceI"/>
</dbReference>
<evidence type="ECO:0000259" key="1">
    <source>
        <dbReference type="SMART" id="SM00867"/>
    </source>
</evidence>
<dbReference type="PROSITE" id="PS51257">
    <property type="entry name" value="PROKAR_LIPOPROTEIN"/>
    <property type="match status" value="1"/>
</dbReference>
<proteinExistence type="predicted"/>
<dbReference type="SUPFAM" id="SSF101874">
    <property type="entry name" value="YceI-like"/>
    <property type="match status" value="1"/>
</dbReference>
<dbReference type="InterPro" id="IPR036761">
    <property type="entry name" value="TTHA0802/YceI-like_sf"/>
</dbReference>
<sequence>MYCVYKVILDTKPLGRNMRNIYWISLISLLFVCSCKEKKQTEVVPVAEENGISLKVDTAASIIYWKGFGPKTEHSGTLKLKEGIITVVGNNVKLGGFIIDMNTIKCTSITDAANNKKLVTHLNRGDFFNVARYPEARFTIYNSTEIKSDSLTHRLNGALELIGMEKGVTFDAKITKNGDTYKAITAPFNIDRTLWGIKYGSNTVYDAMQNSIVEDNIQIQVVITARLESTDLK</sequence>
<gene>
    <name evidence="2" type="ORF">SAMN05444362_105164</name>
</gene>
<organism evidence="2 3">
    <name type="scientific">Dysgonomonas macrotermitis</name>
    <dbReference type="NCBI Taxonomy" id="1346286"/>
    <lineage>
        <taxon>Bacteria</taxon>
        <taxon>Pseudomonadati</taxon>
        <taxon>Bacteroidota</taxon>
        <taxon>Bacteroidia</taxon>
        <taxon>Bacteroidales</taxon>
        <taxon>Dysgonomonadaceae</taxon>
        <taxon>Dysgonomonas</taxon>
    </lineage>
</organism>
<name>A0A1M5AUJ5_9BACT</name>
<dbReference type="Pfam" id="PF04264">
    <property type="entry name" value="YceI"/>
    <property type="match status" value="1"/>
</dbReference>
<keyword evidence="3" id="KW-1185">Reference proteome</keyword>
<dbReference type="AlphaFoldDB" id="A0A1M5AUJ5"/>
<reference evidence="3" key="1">
    <citation type="submission" date="2016-11" db="EMBL/GenBank/DDBJ databases">
        <authorList>
            <person name="Varghese N."/>
            <person name="Submissions S."/>
        </authorList>
    </citation>
    <scope>NUCLEOTIDE SEQUENCE [LARGE SCALE GENOMIC DNA]</scope>
    <source>
        <strain evidence="3">DSM 27370</strain>
    </source>
</reference>
<evidence type="ECO:0000313" key="2">
    <source>
        <dbReference type="EMBL" id="SHF33919.1"/>
    </source>
</evidence>
<evidence type="ECO:0000313" key="3">
    <source>
        <dbReference type="Proteomes" id="UP000184480"/>
    </source>
</evidence>
<protein>
    <submittedName>
        <fullName evidence="2">Polyisoprenoid-binding protein YceI</fullName>
    </submittedName>
</protein>
<accession>A0A1M5AUJ5</accession>
<dbReference type="SMART" id="SM00867">
    <property type="entry name" value="YceI"/>
    <property type="match status" value="1"/>
</dbReference>
<dbReference type="PANTHER" id="PTHR34406">
    <property type="entry name" value="PROTEIN YCEI"/>
    <property type="match status" value="1"/>
</dbReference>
<dbReference type="Proteomes" id="UP000184480">
    <property type="component" value="Unassembled WGS sequence"/>
</dbReference>
<dbReference type="PANTHER" id="PTHR34406:SF1">
    <property type="entry name" value="PROTEIN YCEI"/>
    <property type="match status" value="1"/>
</dbReference>
<dbReference type="EMBL" id="FQUC01000005">
    <property type="protein sequence ID" value="SHF33919.1"/>
    <property type="molecule type" value="Genomic_DNA"/>
</dbReference>
<dbReference type="Gene3D" id="2.40.128.110">
    <property type="entry name" value="Lipid/polyisoprenoid-binding, YceI-like"/>
    <property type="match status" value="1"/>
</dbReference>
<dbReference type="STRING" id="1346286.SAMN05444362_105164"/>